<evidence type="ECO:0000313" key="2">
    <source>
        <dbReference type="Proteomes" id="UP001196601"/>
    </source>
</evidence>
<dbReference type="InterPro" id="IPR049792">
    <property type="entry name" value="PA1414-like"/>
</dbReference>
<protein>
    <submittedName>
        <fullName evidence="1">Uncharacterized protein</fullName>
    </submittedName>
</protein>
<dbReference type="Proteomes" id="UP001196601">
    <property type="component" value="Unassembled WGS sequence"/>
</dbReference>
<proteinExistence type="predicted"/>
<evidence type="ECO:0000313" key="1">
    <source>
        <dbReference type="EMBL" id="MBS7661286.1"/>
    </source>
</evidence>
<reference evidence="1 2" key="1">
    <citation type="journal article" date="2021" name="Syst. Appl. Microbiol.">
        <title>Pseudomonas lalucatii sp. nov. isolated from Vallgornera, a karstic cave in Mallorca, Western Mediterranean.</title>
        <authorList>
            <person name="Busquets A."/>
            <person name="Mulet M."/>
            <person name="Gomila M."/>
            <person name="Garcia-Valdes E."/>
        </authorList>
    </citation>
    <scope>NUCLEOTIDE SEQUENCE [LARGE SCALE GENOMIC DNA]</scope>
    <source>
        <strain evidence="1 2">R1b54</strain>
    </source>
</reference>
<gene>
    <name evidence="1" type="ORF">I0D00_04905</name>
</gene>
<sequence length="45" mass="5170">MNAWLNLKVWKLLVALGLVKPAHLQPVAIRHEDRARLTGPGRRHH</sequence>
<keyword evidence="2" id="KW-1185">Reference proteome</keyword>
<dbReference type="RefSeq" id="WP_213638618.1">
    <property type="nucleotide sequence ID" value="NZ_JADPMV010000001.1"/>
</dbReference>
<organism evidence="1 2">
    <name type="scientific">Pseudomonas lalucatii</name>
    <dbReference type="NCBI Taxonomy" id="1424203"/>
    <lineage>
        <taxon>Bacteria</taxon>
        <taxon>Pseudomonadati</taxon>
        <taxon>Pseudomonadota</taxon>
        <taxon>Gammaproteobacteria</taxon>
        <taxon>Pseudomonadales</taxon>
        <taxon>Pseudomonadaceae</taxon>
        <taxon>Pseudomonas</taxon>
    </lineage>
</organism>
<comment type="caution">
    <text evidence="1">The sequence shown here is derived from an EMBL/GenBank/DDBJ whole genome shotgun (WGS) entry which is preliminary data.</text>
</comment>
<dbReference type="NCBIfam" id="NF041729">
    <property type="entry name" value="PA1414_fam"/>
    <property type="match status" value="1"/>
</dbReference>
<accession>A0ABS5PXS7</accession>
<dbReference type="EMBL" id="JADPMV010000001">
    <property type="protein sequence ID" value="MBS7661286.1"/>
    <property type="molecule type" value="Genomic_DNA"/>
</dbReference>
<name>A0ABS5PXS7_9PSED</name>